<dbReference type="Pfam" id="PF18422">
    <property type="entry name" value="TNFR_16_TM"/>
    <property type="match status" value="1"/>
</dbReference>
<evidence type="ECO:0000256" key="1">
    <source>
        <dbReference type="SAM" id="MobiDB-lite"/>
    </source>
</evidence>
<feature type="region of interest" description="Disordered" evidence="1">
    <location>
        <begin position="1"/>
        <end position="33"/>
    </location>
</feature>
<gene>
    <name evidence="4" type="ORF">AKAME5_002362200</name>
</gene>
<evidence type="ECO:0000256" key="2">
    <source>
        <dbReference type="SAM" id="Phobius"/>
    </source>
</evidence>
<keyword evidence="2" id="KW-0472">Membrane</keyword>
<dbReference type="InterPro" id="IPR041448">
    <property type="entry name" value="TNFR16_TM"/>
</dbReference>
<dbReference type="AlphaFoldDB" id="A0AAD3NFX4"/>
<feature type="compositionally biased region" description="Polar residues" evidence="1">
    <location>
        <begin position="1"/>
        <end position="31"/>
    </location>
</feature>
<keyword evidence="2" id="KW-0812">Transmembrane</keyword>
<dbReference type="EMBL" id="BRZM01000969">
    <property type="protein sequence ID" value="GLD72298.1"/>
    <property type="molecule type" value="Genomic_DNA"/>
</dbReference>
<evidence type="ECO:0000259" key="3">
    <source>
        <dbReference type="Pfam" id="PF18422"/>
    </source>
</evidence>
<evidence type="ECO:0000313" key="4">
    <source>
        <dbReference type="EMBL" id="GLD72298.1"/>
    </source>
</evidence>
<keyword evidence="5" id="KW-1185">Reference proteome</keyword>
<organism evidence="4 5">
    <name type="scientific">Lates japonicus</name>
    <name type="common">Japanese lates</name>
    <dbReference type="NCBI Taxonomy" id="270547"/>
    <lineage>
        <taxon>Eukaryota</taxon>
        <taxon>Metazoa</taxon>
        <taxon>Chordata</taxon>
        <taxon>Craniata</taxon>
        <taxon>Vertebrata</taxon>
        <taxon>Euteleostomi</taxon>
        <taxon>Actinopterygii</taxon>
        <taxon>Neopterygii</taxon>
        <taxon>Teleostei</taxon>
        <taxon>Neoteleostei</taxon>
        <taxon>Acanthomorphata</taxon>
        <taxon>Carangaria</taxon>
        <taxon>Carangaria incertae sedis</taxon>
        <taxon>Centropomidae</taxon>
        <taxon>Lates</taxon>
    </lineage>
</organism>
<feature type="domain" description="Tumor necrosis factor receptor member 16 transmembrane" evidence="3">
    <location>
        <begin position="39"/>
        <end position="67"/>
    </location>
</feature>
<dbReference type="Gene3D" id="6.10.250.1780">
    <property type="match status" value="1"/>
</dbReference>
<keyword evidence="4" id="KW-0675">Receptor</keyword>
<accession>A0AAD3NFX4</accession>
<protein>
    <submittedName>
        <fullName evidence="4">Tumor necrosis factor receptor superfamily member 16-like protein</fullName>
    </submittedName>
</protein>
<name>A0AAD3NFX4_LATJO</name>
<feature type="transmembrane region" description="Helical" evidence="2">
    <location>
        <begin position="45"/>
        <end position="65"/>
    </location>
</feature>
<reference evidence="4" key="1">
    <citation type="submission" date="2022-08" db="EMBL/GenBank/DDBJ databases">
        <title>Genome sequencing of akame (Lates japonicus).</title>
        <authorList>
            <person name="Hashiguchi Y."/>
            <person name="Takahashi H."/>
        </authorList>
    </citation>
    <scope>NUCLEOTIDE SEQUENCE</scope>
    <source>
        <strain evidence="4">Kochi</strain>
    </source>
</reference>
<sequence>MGPSPSSFTYFLPDGSNSPMPGGETTTSSAGSPRFLGHGLNENLIPIYCSILAAVVVGLVAYIVFKRPERANSDSNGGLVGGVRLTDVAPGYKMAGRWRAKYPGLPWSKRF</sequence>
<keyword evidence="2" id="KW-1133">Transmembrane helix</keyword>
<evidence type="ECO:0000313" key="5">
    <source>
        <dbReference type="Proteomes" id="UP001279410"/>
    </source>
</evidence>
<dbReference type="Proteomes" id="UP001279410">
    <property type="component" value="Unassembled WGS sequence"/>
</dbReference>
<proteinExistence type="predicted"/>
<comment type="caution">
    <text evidence="4">The sequence shown here is derived from an EMBL/GenBank/DDBJ whole genome shotgun (WGS) entry which is preliminary data.</text>
</comment>